<reference evidence="1 2" key="1">
    <citation type="submission" date="2019-05" db="EMBL/GenBank/DDBJ databases">
        <title>Another draft genome of Portunus trituberculatus and its Hox gene families provides insights of decapod evolution.</title>
        <authorList>
            <person name="Jeong J.-H."/>
            <person name="Song I."/>
            <person name="Kim S."/>
            <person name="Choi T."/>
            <person name="Kim D."/>
            <person name="Ryu S."/>
            <person name="Kim W."/>
        </authorList>
    </citation>
    <scope>NUCLEOTIDE SEQUENCE [LARGE SCALE GENOMIC DNA]</scope>
    <source>
        <tissue evidence="1">Muscle</tissue>
    </source>
</reference>
<keyword evidence="2" id="KW-1185">Reference proteome</keyword>
<dbReference type="EMBL" id="VSRR010003038">
    <property type="protein sequence ID" value="MPC34366.1"/>
    <property type="molecule type" value="Genomic_DNA"/>
</dbReference>
<proteinExistence type="predicted"/>
<dbReference type="AlphaFoldDB" id="A0A5B7EMD9"/>
<evidence type="ECO:0000313" key="1">
    <source>
        <dbReference type="EMBL" id="MPC34366.1"/>
    </source>
</evidence>
<dbReference type="Proteomes" id="UP000324222">
    <property type="component" value="Unassembled WGS sequence"/>
</dbReference>
<name>A0A5B7EMD9_PORTR</name>
<sequence>MENRNSQTSKSQKLEDIYSIRGQQLTVMFGLVLPRQQLWMLEKRKRLGIISGQTRSRSTNLSESRVQYRLVFRDALFFIMSIFKGHRDDQPANYGLVKISLTIVLAVARLGGGGTPDRLRCDLNGRLTNFSGRRVDGRRRNGRFKKDLCVSLVNIRAS</sequence>
<evidence type="ECO:0000313" key="2">
    <source>
        <dbReference type="Proteomes" id="UP000324222"/>
    </source>
</evidence>
<comment type="caution">
    <text evidence="1">The sequence shown here is derived from an EMBL/GenBank/DDBJ whole genome shotgun (WGS) entry which is preliminary data.</text>
</comment>
<organism evidence="1 2">
    <name type="scientific">Portunus trituberculatus</name>
    <name type="common">Swimming crab</name>
    <name type="synonym">Neptunus trituberculatus</name>
    <dbReference type="NCBI Taxonomy" id="210409"/>
    <lineage>
        <taxon>Eukaryota</taxon>
        <taxon>Metazoa</taxon>
        <taxon>Ecdysozoa</taxon>
        <taxon>Arthropoda</taxon>
        <taxon>Crustacea</taxon>
        <taxon>Multicrustacea</taxon>
        <taxon>Malacostraca</taxon>
        <taxon>Eumalacostraca</taxon>
        <taxon>Eucarida</taxon>
        <taxon>Decapoda</taxon>
        <taxon>Pleocyemata</taxon>
        <taxon>Brachyura</taxon>
        <taxon>Eubrachyura</taxon>
        <taxon>Portunoidea</taxon>
        <taxon>Portunidae</taxon>
        <taxon>Portuninae</taxon>
        <taxon>Portunus</taxon>
    </lineage>
</organism>
<protein>
    <submittedName>
        <fullName evidence="1">Uncharacterized protein</fullName>
    </submittedName>
</protein>
<accession>A0A5B7EMD9</accession>
<gene>
    <name evidence="1" type="ORF">E2C01_027751</name>
</gene>